<accession>A0A284VPX8</accession>
<dbReference type="Proteomes" id="UP000218615">
    <property type="component" value="Unassembled WGS sequence"/>
</dbReference>
<reference evidence="2" key="1">
    <citation type="submission" date="2017-06" db="EMBL/GenBank/DDBJ databases">
        <authorList>
            <person name="Cremers G."/>
        </authorList>
    </citation>
    <scope>NUCLEOTIDE SEQUENCE [LARGE SCALE GENOMIC DNA]</scope>
</reference>
<organism evidence="1 2">
    <name type="scientific">Candidatus Methanoperedens nitratireducens</name>
    <dbReference type="NCBI Taxonomy" id="1392998"/>
    <lineage>
        <taxon>Archaea</taxon>
        <taxon>Methanobacteriati</taxon>
        <taxon>Methanobacteriota</taxon>
        <taxon>Stenosarchaea group</taxon>
        <taxon>Methanomicrobia</taxon>
        <taxon>Methanosarcinales</taxon>
        <taxon>ANME-2 cluster</taxon>
        <taxon>Candidatus Methanoperedentaceae</taxon>
        <taxon>Candidatus Methanoperedens</taxon>
    </lineage>
</organism>
<proteinExistence type="predicted"/>
<dbReference type="EMBL" id="FZMP01000174">
    <property type="protein sequence ID" value="SNQ61279.1"/>
    <property type="molecule type" value="Genomic_DNA"/>
</dbReference>
<gene>
    <name evidence="1" type="ORF">MNV_30012</name>
</gene>
<protein>
    <submittedName>
        <fullName evidence="1">Uncharacterized protein</fullName>
    </submittedName>
</protein>
<name>A0A284VPX8_9EURY</name>
<keyword evidence="2" id="KW-1185">Reference proteome</keyword>
<dbReference type="AlphaFoldDB" id="A0A284VPX8"/>
<evidence type="ECO:0000313" key="2">
    <source>
        <dbReference type="Proteomes" id="UP000218615"/>
    </source>
</evidence>
<evidence type="ECO:0000313" key="1">
    <source>
        <dbReference type="EMBL" id="SNQ61279.1"/>
    </source>
</evidence>
<sequence length="43" mass="4599">MPVDGKKEACPAGEKIEPDFNICRAGSTDYSGAGCVFLCQFSR</sequence>